<dbReference type="Proteomes" id="UP000800093">
    <property type="component" value="Unassembled WGS sequence"/>
</dbReference>
<dbReference type="Pfam" id="PF22685">
    <property type="entry name" value="Gal80p_C-like"/>
    <property type="match status" value="1"/>
</dbReference>
<accession>A0A9P4N5T7</accession>
<dbReference type="Gene3D" id="3.40.50.720">
    <property type="entry name" value="NAD(P)-binding Rossmann-like Domain"/>
    <property type="match status" value="1"/>
</dbReference>
<dbReference type="InterPro" id="IPR055080">
    <property type="entry name" value="Gal80p-like_C"/>
</dbReference>
<protein>
    <submittedName>
        <fullName evidence="3">Oxidoreductase family protein</fullName>
    </submittedName>
</protein>
<dbReference type="AlphaFoldDB" id="A0A9P4N5T7"/>
<dbReference type="SUPFAM" id="SSF55347">
    <property type="entry name" value="Glyceraldehyde-3-phosphate dehydrogenase-like, C-terminal domain"/>
    <property type="match status" value="1"/>
</dbReference>
<dbReference type="InterPro" id="IPR000683">
    <property type="entry name" value="Gfo/Idh/MocA-like_OxRdtase_N"/>
</dbReference>
<reference evidence="4" key="1">
    <citation type="journal article" date="2020" name="Stud. Mycol.">
        <title>101 Dothideomycetes genomes: A test case for predicting lifestyles and emergence of pathogens.</title>
        <authorList>
            <person name="Haridas S."/>
            <person name="Albert R."/>
            <person name="Binder M."/>
            <person name="Bloem J."/>
            <person name="LaButti K."/>
            <person name="Salamov A."/>
            <person name="Andreopoulos B."/>
            <person name="Baker S."/>
            <person name="Barry K."/>
            <person name="Bills G."/>
            <person name="Bluhm B."/>
            <person name="Cannon C."/>
            <person name="Castanera R."/>
            <person name="Culley D."/>
            <person name="Daum C."/>
            <person name="Ezra D."/>
            <person name="Gonzalez J."/>
            <person name="Henrissat B."/>
            <person name="Kuo A."/>
            <person name="Liang C."/>
            <person name="Lipzen A."/>
            <person name="Lutzoni F."/>
            <person name="Magnuson J."/>
            <person name="Mondo S."/>
            <person name="Nolan M."/>
            <person name="Ohm R."/>
            <person name="Pangilinan J."/>
            <person name="Park H.-J."/>
            <person name="Ramirez L."/>
            <person name="Alfaro M."/>
            <person name="Sun H."/>
            <person name="Tritt A."/>
            <person name="Yoshinaga Y."/>
            <person name="Zwiers L.-H."/>
            <person name="Turgeon B."/>
            <person name="Goodwin S."/>
            <person name="Spatafora J."/>
            <person name="Crous P."/>
            <person name="Grigoriev I."/>
        </authorList>
    </citation>
    <scope>NUCLEOTIDE SEQUENCE [LARGE SCALE GENOMIC DNA]</scope>
    <source>
        <strain evidence="4">CBS 304.66</strain>
    </source>
</reference>
<dbReference type="InterPro" id="IPR051317">
    <property type="entry name" value="Gfo/Idh/MocA_oxidoreduct"/>
</dbReference>
<dbReference type="GO" id="GO:0000166">
    <property type="term" value="F:nucleotide binding"/>
    <property type="evidence" value="ECO:0007669"/>
    <property type="project" value="InterPro"/>
</dbReference>
<dbReference type="PANTHER" id="PTHR43708">
    <property type="entry name" value="CONSERVED EXPRESSED OXIDOREDUCTASE (EUROFUNG)"/>
    <property type="match status" value="1"/>
</dbReference>
<proteinExistence type="predicted"/>
<comment type="caution">
    <text evidence="3">The sequence shown here is derived from an EMBL/GenBank/DDBJ whole genome shotgun (WGS) entry which is preliminary data.</text>
</comment>
<sequence>MAPIRVALIGLSTSAKVAWAAEAHLPYLLSLRGGSHYILVALLNSSVSAAEAAKKHYNLDHSVKTYGDPAALAADPDIDLVVCNTRVDVHYRTVEPSLRAGKAVFVEWPLTENLSRALDLTRNQEIPNSIIGLQGRVSPITLRLKEILATGAIGKVLSSEIRAFGNLLPADAFPENVAYFANRKVGGHQINIAFGHLIDYAHEVLGEFEDFESRMQIQRPIKKIIGADGQRTGTVEPDVPDFLAIHGRLGKSKANVVDGATLVATFRHGHPFKDMPGLTWTVNGERGELKVQAPGPYLMSDSYDGPISIQLHDHATDEVREMGWDWKDWQKELPIRARIIAEVYERYAKWVEHGKPEDVVDGDNWPRLHDAVVRMREFDKLYRQYDEGW</sequence>
<dbReference type="SUPFAM" id="SSF51735">
    <property type="entry name" value="NAD(P)-binding Rossmann-fold domains"/>
    <property type="match status" value="1"/>
</dbReference>
<evidence type="ECO:0000259" key="1">
    <source>
        <dbReference type="Pfam" id="PF01408"/>
    </source>
</evidence>
<feature type="domain" description="Gal80p-like C-terminal" evidence="2">
    <location>
        <begin position="139"/>
        <end position="292"/>
    </location>
</feature>
<dbReference type="EMBL" id="ML986591">
    <property type="protein sequence ID" value="KAF2267507.1"/>
    <property type="molecule type" value="Genomic_DNA"/>
</dbReference>
<evidence type="ECO:0000313" key="4">
    <source>
        <dbReference type="Proteomes" id="UP000800093"/>
    </source>
</evidence>
<evidence type="ECO:0000313" key="3">
    <source>
        <dbReference type="EMBL" id="KAF2267507.1"/>
    </source>
</evidence>
<evidence type="ECO:0000259" key="2">
    <source>
        <dbReference type="Pfam" id="PF22685"/>
    </source>
</evidence>
<dbReference type="OrthoDB" id="446809at2759"/>
<dbReference type="PANTHER" id="PTHR43708:SF1">
    <property type="entry name" value="GALACTOSE_LACTOSE METABOLISM REGULATORY PROTEIN GAL80"/>
    <property type="match status" value="1"/>
</dbReference>
<gene>
    <name evidence="3" type="ORF">CC78DRAFT_80915</name>
</gene>
<keyword evidence="4" id="KW-1185">Reference proteome</keyword>
<dbReference type="Gene3D" id="3.30.360.10">
    <property type="entry name" value="Dihydrodipicolinate Reductase, domain 2"/>
    <property type="match status" value="1"/>
</dbReference>
<feature type="domain" description="Gfo/Idh/MocA-like oxidoreductase N-terminal" evidence="1">
    <location>
        <begin position="4"/>
        <end position="121"/>
    </location>
</feature>
<dbReference type="InterPro" id="IPR036291">
    <property type="entry name" value="NAD(P)-bd_dom_sf"/>
</dbReference>
<organism evidence="3 4">
    <name type="scientific">Lojkania enalia</name>
    <dbReference type="NCBI Taxonomy" id="147567"/>
    <lineage>
        <taxon>Eukaryota</taxon>
        <taxon>Fungi</taxon>
        <taxon>Dikarya</taxon>
        <taxon>Ascomycota</taxon>
        <taxon>Pezizomycotina</taxon>
        <taxon>Dothideomycetes</taxon>
        <taxon>Pleosporomycetidae</taxon>
        <taxon>Pleosporales</taxon>
        <taxon>Pleosporales incertae sedis</taxon>
        <taxon>Lojkania</taxon>
    </lineage>
</organism>
<name>A0A9P4N5T7_9PLEO</name>
<dbReference type="Pfam" id="PF01408">
    <property type="entry name" value="GFO_IDH_MocA"/>
    <property type="match status" value="1"/>
</dbReference>